<sequence length="299" mass="33624">MSEVQSKIRTIIYSIFALIVGFVLIRILLKIVGANPDNEFADFWYTFTDVFVEPWAVIYPGITSGRMVIEVYAIVAALFYIIISIVATKSASSAFEDTRKMAIIEIVDSIFKAVEFLLITRFIFKLTAASTSAAFVRLIYELSWIVYEPFATLMPAIEFEGARFEISTLIALIVIIILDLVTEQLLFSLMDAMFPKKTKIKKVKFVQQAPPQAPLPPAYPIPAQSTQPTNININIPPQQQPQTYVDRRQVNVQPPYQGQQLVHGQPRPVKKQVLKPQKRGFLSWPGKKRSSRAGGPANS</sequence>
<feature type="transmembrane region" description="Helical" evidence="2">
    <location>
        <begin position="166"/>
        <end position="194"/>
    </location>
</feature>
<proteinExistence type="predicted"/>
<dbReference type="Proteomes" id="UP000034852">
    <property type="component" value="Unassembled WGS sequence"/>
</dbReference>
<gene>
    <name evidence="3" type="ORF">US52_C0056G0006</name>
</gene>
<evidence type="ECO:0000256" key="1">
    <source>
        <dbReference type="SAM" id="MobiDB-lite"/>
    </source>
</evidence>
<feature type="transmembrane region" description="Helical" evidence="2">
    <location>
        <begin position="69"/>
        <end position="88"/>
    </location>
</feature>
<dbReference type="EMBL" id="LBTH01000056">
    <property type="protein sequence ID" value="KKQ34506.1"/>
    <property type="molecule type" value="Genomic_DNA"/>
</dbReference>
<evidence type="ECO:0000313" key="3">
    <source>
        <dbReference type="EMBL" id="KKQ34506.1"/>
    </source>
</evidence>
<feature type="compositionally biased region" description="Basic residues" evidence="1">
    <location>
        <begin position="268"/>
        <end position="278"/>
    </location>
</feature>
<keyword evidence="2" id="KW-0812">Transmembrane</keyword>
<keyword evidence="2" id="KW-1133">Transmembrane helix</keyword>
<feature type="region of interest" description="Disordered" evidence="1">
    <location>
        <begin position="255"/>
        <end position="299"/>
    </location>
</feature>
<feature type="transmembrane region" description="Helical" evidence="2">
    <location>
        <begin position="12"/>
        <end position="31"/>
    </location>
</feature>
<protein>
    <recommendedName>
        <fullName evidence="5">YGGT family protein</fullName>
    </recommendedName>
</protein>
<evidence type="ECO:0000256" key="2">
    <source>
        <dbReference type="SAM" id="Phobius"/>
    </source>
</evidence>
<reference evidence="3 4" key="1">
    <citation type="journal article" date="2015" name="Nature">
        <title>rRNA introns, odd ribosomes, and small enigmatic genomes across a large radiation of phyla.</title>
        <authorList>
            <person name="Brown C.T."/>
            <person name="Hug L.A."/>
            <person name="Thomas B.C."/>
            <person name="Sharon I."/>
            <person name="Castelle C.J."/>
            <person name="Singh A."/>
            <person name="Wilkins M.J."/>
            <person name="Williams K.H."/>
            <person name="Banfield J.F."/>
        </authorList>
    </citation>
    <scope>NUCLEOTIDE SEQUENCE [LARGE SCALE GENOMIC DNA]</scope>
</reference>
<evidence type="ECO:0008006" key="5">
    <source>
        <dbReference type="Google" id="ProtNLM"/>
    </source>
</evidence>
<feature type="transmembrane region" description="Helical" evidence="2">
    <location>
        <begin position="43"/>
        <end position="62"/>
    </location>
</feature>
<accession>A0A0G0K1H4</accession>
<keyword evidence="2" id="KW-0472">Membrane</keyword>
<comment type="caution">
    <text evidence="3">The sequence shown here is derived from an EMBL/GenBank/DDBJ whole genome shotgun (WGS) entry which is preliminary data.</text>
</comment>
<feature type="transmembrane region" description="Helical" evidence="2">
    <location>
        <begin position="100"/>
        <end position="119"/>
    </location>
</feature>
<organism evidence="3 4">
    <name type="scientific">candidate division WS6 bacterium GW2011_GWA2_37_6</name>
    <dbReference type="NCBI Taxonomy" id="1619087"/>
    <lineage>
        <taxon>Bacteria</taxon>
        <taxon>Candidatus Dojkabacteria</taxon>
    </lineage>
</organism>
<name>A0A0G0K1H4_9BACT</name>
<dbReference type="AlphaFoldDB" id="A0A0G0K1H4"/>
<evidence type="ECO:0000313" key="4">
    <source>
        <dbReference type="Proteomes" id="UP000034852"/>
    </source>
</evidence>